<name>A0ABR8N7G0_9ACTN</name>
<comment type="caution">
    <text evidence="3">The sequence shown here is derived from an EMBL/GenBank/DDBJ whole genome shotgun (WGS) entry which is preliminary data.</text>
</comment>
<feature type="compositionally biased region" description="Pro residues" evidence="1">
    <location>
        <begin position="234"/>
        <end position="260"/>
    </location>
</feature>
<feature type="chain" id="PRO_5045990181" evidence="2">
    <location>
        <begin position="24"/>
        <end position="874"/>
    </location>
</feature>
<protein>
    <submittedName>
        <fullName evidence="3">Uncharacterized protein</fullName>
    </submittedName>
</protein>
<evidence type="ECO:0000256" key="1">
    <source>
        <dbReference type="SAM" id="MobiDB-lite"/>
    </source>
</evidence>
<feature type="signal peptide" evidence="2">
    <location>
        <begin position="1"/>
        <end position="23"/>
    </location>
</feature>
<organism evidence="3 4">
    <name type="scientific">Nocardioides cavernae</name>
    <dbReference type="NCBI Taxonomy" id="1921566"/>
    <lineage>
        <taxon>Bacteria</taxon>
        <taxon>Bacillati</taxon>
        <taxon>Actinomycetota</taxon>
        <taxon>Actinomycetes</taxon>
        <taxon>Propionibacteriales</taxon>
        <taxon>Nocardioidaceae</taxon>
        <taxon>Nocardioides</taxon>
    </lineage>
</organism>
<feature type="region of interest" description="Disordered" evidence="1">
    <location>
        <begin position="284"/>
        <end position="315"/>
    </location>
</feature>
<sequence>MGRLATWWVTTLVAAAVAVPSYAAPVPGPSGPSGSSSERTHAVPPSVGIRVRPSIVDAGRPVALTGMVRHVAPRSQVRLEIRTAGGWRRVGVDRTNRFGGYGFRTVPPRGDSTFRVLLPRRTGQSRARSQLVTVRATWTPALTLTAVSYDAAAGGGVVTRVVGAAPELGGVLLERQRRPVDGAWAAAGSALVSGDGSWADTVTSEPGWQLRWVAPAGGARQAAATSDVTVAALPTPPAPDPDPAPQPTPDPSPTPDPTPDPDPDVAPTLTAIATHYPSSGFAQVVGTSTGLTSDDQVQREVQRDGGWTPEGAPVGVEADGRFSDVFRIELGLSYRYVVPAAGERAGAVSDSFGFASPGPRSVPLDATTSVTFQPGQRVLDLVVDLQAGQRWTWVGTPVASATLVPPTGEPVLLSGDAVTRTADRSGDHTIRLTREDLWSEATGSITLSTPRVVPAEVDEPARDLVSSLPGQLVEMAFDGDAGSVVSEYARPPETGALPRSTPTLIAPSGDVVPRWGRLQREGHVWRLPETGAYTLRFTPGPHDVVDRPGQVVLSARVADVSLDRTDRISLEQPGRVAVVRTTVPAGLTVTLSDDGPAHLLEELFGPDGEPIDTYTTSPKVSPTVAGTYTQLVSYPFGPTGARYFASAPGTLTATVDGPLVTYDLGGVPDASTLVRVPITTAEQVFSVEVLDADGELCGRRIGFVDEGPLWTMVSQNVVSPQYPPVLWTYRTGDLVMSVNPCDDTGRIRVVTAVVAPEMTPVPTPLGDDDTLWTTDVDIAVSTPGQVTVVPYDAGPSVTSDRVDVSFADSSFAADTLFHVGWSRGDSAGSTGGHPGTAADFWLSTTFLWDEATFFVYAGPRATGTATLRVERYDW</sequence>
<dbReference type="RefSeq" id="WP_191193365.1">
    <property type="nucleotide sequence ID" value="NZ_JACXYZ010000001.1"/>
</dbReference>
<dbReference type="EMBL" id="JACXYZ010000001">
    <property type="protein sequence ID" value="MBD3923497.1"/>
    <property type="molecule type" value="Genomic_DNA"/>
</dbReference>
<evidence type="ECO:0000313" key="3">
    <source>
        <dbReference type="EMBL" id="MBD3923497.1"/>
    </source>
</evidence>
<dbReference type="Proteomes" id="UP000618818">
    <property type="component" value="Unassembled WGS sequence"/>
</dbReference>
<keyword evidence="2" id="KW-0732">Signal</keyword>
<evidence type="ECO:0000313" key="4">
    <source>
        <dbReference type="Proteomes" id="UP000618818"/>
    </source>
</evidence>
<reference evidence="3 4" key="1">
    <citation type="submission" date="2020-09" db="EMBL/GenBank/DDBJ databases">
        <title>novel species in genus Nocardioides.</title>
        <authorList>
            <person name="Zhang G."/>
        </authorList>
    </citation>
    <scope>NUCLEOTIDE SEQUENCE [LARGE SCALE GENOMIC DNA]</scope>
    <source>
        <strain evidence="3 4">KCTC 39551</strain>
    </source>
</reference>
<proteinExistence type="predicted"/>
<gene>
    <name evidence="3" type="ORF">IEZ26_02600</name>
</gene>
<feature type="region of interest" description="Disordered" evidence="1">
    <location>
        <begin position="231"/>
        <end position="268"/>
    </location>
</feature>
<keyword evidence="4" id="KW-1185">Reference proteome</keyword>
<accession>A0ABR8N7G0</accession>
<evidence type="ECO:0000256" key="2">
    <source>
        <dbReference type="SAM" id="SignalP"/>
    </source>
</evidence>
<feature type="compositionally biased region" description="Polar residues" evidence="1">
    <location>
        <begin position="284"/>
        <end position="295"/>
    </location>
</feature>